<proteinExistence type="predicted"/>
<dbReference type="EMBL" id="JABDTM020011231">
    <property type="protein sequence ID" value="KAH0820660.1"/>
    <property type="molecule type" value="Genomic_DNA"/>
</dbReference>
<protein>
    <submittedName>
        <fullName evidence="2">Uncharacterized protein</fullName>
    </submittedName>
</protein>
<organism evidence="2 3">
    <name type="scientific">Tenebrio molitor</name>
    <name type="common">Yellow mealworm beetle</name>
    <dbReference type="NCBI Taxonomy" id="7067"/>
    <lineage>
        <taxon>Eukaryota</taxon>
        <taxon>Metazoa</taxon>
        <taxon>Ecdysozoa</taxon>
        <taxon>Arthropoda</taxon>
        <taxon>Hexapoda</taxon>
        <taxon>Insecta</taxon>
        <taxon>Pterygota</taxon>
        <taxon>Neoptera</taxon>
        <taxon>Endopterygota</taxon>
        <taxon>Coleoptera</taxon>
        <taxon>Polyphaga</taxon>
        <taxon>Cucujiformia</taxon>
        <taxon>Tenebrionidae</taxon>
        <taxon>Tenebrio</taxon>
    </lineage>
</organism>
<feature type="region of interest" description="Disordered" evidence="1">
    <location>
        <begin position="1"/>
        <end position="24"/>
    </location>
</feature>
<feature type="compositionally biased region" description="Basic and acidic residues" evidence="1">
    <location>
        <begin position="10"/>
        <end position="20"/>
    </location>
</feature>
<comment type="caution">
    <text evidence="2">The sequence shown here is derived from an EMBL/GenBank/DDBJ whole genome shotgun (WGS) entry which is preliminary data.</text>
</comment>
<dbReference type="AlphaFoldDB" id="A0A8J6HKZ0"/>
<dbReference type="Proteomes" id="UP000719412">
    <property type="component" value="Unassembled WGS sequence"/>
</dbReference>
<evidence type="ECO:0000313" key="3">
    <source>
        <dbReference type="Proteomes" id="UP000719412"/>
    </source>
</evidence>
<keyword evidence="3" id="KW-1185">Reference proteome</keyword>
<reference evidence="2" key="2">
    <citation type="submission" date="2021-08" db="EMBL/GenBank/DDBJ databases">
        <authorList>
            <person name="Eriksson T."/>
        </authorList>
    </citation>
    <scope>NUCLEOTIDE SEQUENCE</scope>
    <source>
        <strain evidence="2">Stoneville</strain>
        <tissue evidence="2">Whole head</tissue>
    </source>
</reference>
<gene>
    <name evidence="2" type="ORF">GEV33_002131</name>
</gene>
<name>A0A8J6HKZ0_TENMO</name>
<reference evidence="2" key="1">
    <citation type="journal article" date="2020" name="J Insects Food Feed">
        <title>The yellow mealworm (Tenebrio molitor) genome: a resource for the emerging insects as food and feed industry.</title>
        <authorList>
            <person name="Eriksson T."/>
            <person name="Andere A."/>
            <person name="Kelstrup H."/>
            <person name="Emery V."/>
            <person name="Picard C."/>
        </authorList>
    </citation>
    <scope>NUCLEOTIDE SEQUENCE</scope>
    <source>
        <strain evidence="2">Stoneville</strain>
        <tissue evidence="2">Whole head</tissue>
    </source>
</reference>
<sequence>MTPGPFRSPLEVHRGTRRGDSLNPVIGGSATLHLGVNLFPSTWSREVRIQSTTRVGTAMKFNDQRSSFQPWKWVQTRAFAGSLTYLPIKNARPPTAPSFSFLSSLSLESRNFLDPLEWGR</sequence>
<evidence type="ECO:0000313" key="2">
    <source>
        <dbReference type="EMBL" id="KAH0820660.1"/>
    </source>
</evidence>
<evidence type="ECO:0000256" key="1">
    <source>
        <dbReference type="SAM" id="MobiDB-lite"/>
    </source>
</evidence>
<accession>A0A8J6HKZ0</accession>